<protein>
    <recommendedName>
        <fullName evidence="18">Peroxisome biogenesis factor 2</fullName>
        <ecNumber evidence="17">2.3.2.36</ecNumber>
    </recommendedName>
    <alternativeName>
        <fullName evidence="15">Peroxin-2</fullName>
    </alternativeName>
</protein>
<dbReference type="PROSITE" id="PS50089">
    <property type="entry name" value="ZF_RING_2"/>
    <property type="match status" value="1"/>
</dbReference>
<dbReference type="InterPro" id="IPR013083">
    <property type="entry name" value="Znf_RING/FYVE/PHD"/>
</dbReference>
<keyword evidence="4" id="KW-0813">Transport</keyword>
<evidence type="ECO:0000256" key="7">
    <source>
        <dbReference type="ARBA" id="ARBA00022723"/>
    </source>
</evidence>
<keyword evidence="14" id="KW-0576">Peroxisome</keyword>
<evidence type="ECO:0000256" key="6">
    <source>
        <dbReference type="ARBA" id="ARBA00022692"/>
    </source>
</evidence>
<dbReference type="InterPro" id="IPR001841">
    <property type="entry name" value="Znf_RING"/>
</dbReference>
<dbReference type="InterPro" id="IPR017907">
    <property type="entry name" value="Znf_RING_CS"/>
</dbReference>
<keyword evidence="9" id="KW-0833">Ubl conjugation pathway</keyword>
<feature type="compositionally biased region" description="Low complexity" evidence="20">
    <location>
        <begin position="117"/>
        <end position="151"/>
    </location>
</feature>
<keyword evidence="12" id="KW-1133">Transmembrane helix</keyword>
<feature type="compositionally biased region" description="Polar residues" evidence="20">
    <location>
        <begin position="163"/>
        <end position="173"/>
    </location>
</feature>
<dbReference type="GO" id="GO:0061630">
    <property type="term" value="F:ubiquitin protein ligase activity"/>
    <property type="evidence" value="ECO:0007669"/>
    <property type="project" value="UniProtKB-EC"/>
</dbReference>
<feature type="region of interest" description="Disordered" evidence="20">
    <location>
        <begin position="30"/>
        <end position="180"/>
    </location>
</feature>
<evidence type="ECO:0000256" key="10">
    <source>
        <dbReference type="ARBA" id="ARBA00022833"/>
    </source>
</evidence>
<proteinExistence type="evidence at transcript level"/>
<evidence type="ECO:0000256" key="12">
    <source>
        <dbReference type="ARBA" id="ARBA00022989"/>
    </source>
</evidence>
<evidence type="ECO:0000256" key="16">
    <source>
        <dbReference type="ARBA" id="ARBA00034438"/>
    </source>
</evidence>
<keyword evidence="7" id="KW-0479">Metal-binding</keyword>
<evidence type="ECO:0000256" key="2">
    <source>
        <dbReference type="ARBA" id="ARBA00004906"/>
    </source>
</evidence>
<keyword evidence="8 19" id="KW-0863">Zinc-finger</keyword>
<dbReference type="EC" id="2.3.2.36" evidence="17"/>
<dbReference type="InterPro" id="IPR045859">
    <property type="entry name" value="RING-HC_PEX2"/>
</dbReference>
<feature type="compositionally biased region" description="Basic and acidic residues" evidence="20">
    <location>
        <begin position="56"/>
        <end position="69"/>
    </location>
</feature>
<dbReference type="CDD" id="cd16526">
    <property type="entry name" value="RING-HC_PEX2"/>
    <property type="match status" value="1"/>
</dbReference>
<dbReference type="PANTHER" id="PTHR48178:SF1">
    <property type="entry name" value="PEROXISOME BIOGENESIS FACTOR 2"/>
    <property type="match status" value="1"/>
</dbReference>
<comment type="pathway">
    <text evidence="2">Protein modification; protein ubiquitination.</text>
</comment>
<name>A0A6A7G7X7_9CRUS</name>
<comment type="subcellular location">
    <subcellularLocation>
        <location evidence="1">Peroxisome membrane</location>
        <topology evidence="1">Multi-pass membrane protein</topology>
    </subcellularLocation>
</comment>
<dbReference type="InterPro" id="IPR006845">
    <property type="entry name" value="Pex_N"/>
</dbReference>
<evidence type="ECO:0000256" key="11">
    <source>
        <dbReference type="ARBA" id="ARBA00022927"/>
    </source>
</evidence>
<evidence type="ECO:0000256" key="18">
    <source>
        <dbReference type="ARBA" id="ARBA00034543"/>
    </source>
</evidence>
<evidence type="ECO:0000256" key="8">
    <source>
        <dbReference type="ARBA" id="ARBA00022771"/>
    </source>
</evidence>
<comment type="catalytic activity">
    <reaction evidence="16">
        <text>[E2 ubiquitin-conjugating enzyme]-S-ubiquitinyl-L-cysteine + [acceptor protein]-L-cysteine = [E2 ubiquitin-conjugating enzyme]-L-cysteine + [acceptor protein]-S-ubiquitinyl-L-cysteine.</text>
        <dbReference type="EC" id="2.3.2.36"/>
    </reaction>
</comment>
<feature type="compositionally biased region" description="Basic and acidic residues" evidence="20">
    <location>
        <begin position="482"/>
        <end position="513"/>
    </location>
</feature>
<comment type="similarity">
    <text evidence="3">Belongs to the pex2/pex10/pex12 family.</text>
</comment>
<dbReference type="Pfam" id="PF00097">
    <property type="entry name" value="zf-C3HC4"/>
    <property type="match status" value="1"/>
</dbReference>
<keyword evidence="5" id="KW-0808">Transferase</keyword>
<evidence type="ECO:0000256" key="9">
    <source>
        <dbReference type="ARBA" id="ARBA00022786"/>
    </source>
</evidence>
<sequence length="545" mass="61811">MSDIHPELVGVSEDHIRALKWIEQLKRRISADRKNQWKPDSSPNSVSEIDDEDSSFDSRHSVEEIKSPNDDIPSLSVQMSSKSTTELHELKEPDSPSAIMSRNAAISEPSAEVSTVSSPRSSSPSSASPPLSAARSSDDSPPLISSPNRVRSSLDQRQRRSSAVDSSQLQSDVTGLIRTTRRPPTRLDIMRVNQADAEQLDKELGFMLKLQFTQIFKFFEGTFLDRFSPEIQACLDFMIYRFSIYTDKPSAGSLLQNLRYRDEWNSSDSIGKYEIPYARRVLHGLLSIGGRWLWTRIIRHTTNEGYGGYPQGSRQLRVYKFMRLIENLYQFSSILNFLSFLYAGKYRSLIDRLLGMRLVYNHHLVSRQVSFEFMNQQLVWSSMSEFLLFIMPLINFQKLRAWLRQFFRVSATSAAANTDGVLGACPLCGCDPISTPFVTNCAHVFCYYCISASRLVDQSQYRCPVCSEVITSHKRYVTGVDSGRRELLPSSSPDDRRDDHRDWGDGHRLNDGSDDRDDVDDESLHRGDDPGPDDNPDSGRGVGLR</sequence>
<dbReference type="GO" id="GO:0008270">
    <property type="term" value="F:zinc ion binding"/>
    <property type="evidence" value="ECO:0007669"/>
    <property type="project" value="UniProtKB-KW"/>
</dbReference>
<feature type="compositionally biased region" description="Basic and acidic residues" evidence="20">
    <location>
        <begin position="85"/>
        <end position="94"/>
    </location>
</feature>
<evidence type="ECO:0000256" key="19">
    <source>
        <dbReference type="PROSITE-ProRule" id="PRU00175"/>
    </source>
</evidence>
<evidence type="ECO:0000256" key="4">
    <source>
        <dbReference type="ARBA" id="ARBA00022448"/>
    </source>
</evidence>
<evidence type="ECO:0000256" key="1">
    <source>
        <dbReference type="ARBA" id="ARBA00004585"/>
    </source>
</evidence>
<evidence type="ECO:0000256" key="3">
    <source>
        <dbReference type="ARBA" id="ARBA00008704"/>
    </source>
</evidence>
<feature type="region of interest" description="Disordered" evidence="20">
    <location>
        <begin position="482"/>
        <end position="545"/>
    </location>
</feature>
<dbReference type="GO" id="GO:0005778">
    <property type="term" value="C:peroxisomal membrane"/>
    <property type="evidence" value="ECO:0007669"/>
    <property type="project" value="UniProtKB-SubCell"/>
</dbReference>
<dbReference type="InterPro" id="IPR018957">
    <property type="entry name" value="Znf_C3HC4_RING-type"/>
</dbReference>
<dbReference type="EMBL" id="IACT01006680">
    <property type="protein sequence ID" value="LAC25805.1"/>
    <property type="molecule type" value="mRNA"/>
</dbReference>
<dbReference type="AlphaFoldDB" id="A0A6A7G7X7"/>
<evidence type="ECO:0000256" key="13">
    <source>
        <dbReference type="ARBA" id="ARBA00023136"/>
    </source>
</evidence>
<keyword evidence="6" id="KW-0812">Transmembrane</keyword>
<dbReference type="Pfam" id="PF04757">
    <property type="entry name" value="Pex2_Pex12"/>
    <property type="match status" value="1"/>
</dbReference>
<keyword evidence="11" id="KW-0653">Protein transport</keyword>
<keyword evidence="13" id="KW-0472">Membrane</keyword>
<evidence type="ECO:0000256" key="14">
    <source>
        <dbReference type="ARBA" id="ARBA00023140"/>
    </source>
</evidence>
<evidence type="ECO:0000256" key="15">
    <source>
        <dbReference type="ARBA" id="ARBA00032511"/>
    </source>
</evidence>
<feature type="domain" description="RING-type" evidence="21">
    <location>
        <begin position="425"/>
        <end position="467"/>
    </location>
</feature>
<keyword evidence="10" id="KW-0862">Zinc</keyword>
<reference evidence="22" key="1">
    <citation type="submission" date="2017-11" db="EMBL/GenBank/DDBJ databases">
        <title>The sensing device of the deep-sea amphipod.</title>
        <authorList>
            <person name="Kobayashi H."/>
            <person name="Nagahama T."/>
            <person name="Arai W."/>
            <person name="Sasagawa Y."/>
            <person name="Umeda M."/>
            <person name="Hayashi T."/>
            <person name="Nikaido I."/>
            <person name="Watanabe H."/>
            <person name="Oguri K."/>
            <person name="Kitazato H."/>
            <person name="Fujioka K."/>
            <person name="Kido Y."/>
            <person name="Takami H."/>
        </authorList>
    </citation>
    <scope>NUCLEOTIDE SEQUENCE</scope>
    <source>
        <tissue evidence="22">Whole body</tissue>
    </source>
</reference>
<feature type="compositionally biased region" description="Polar residues" evidence="20">
    <location>
        <begin position="75"/>
        <end position="84"/>
    </location>
</feature>
<evidence type="ECO:0000259" key="21">
    <source>
        <dbReference type="PROSITE" id="PS50089"/>
    </source>
</evidence>
<dbReference type="PANTHER" id="PTHR48178">
    <property type="entry name" value="PEROXISOME BIOGENESIS FACTOR 2"/>
    <property type="match status" value="1"/>
</dbReference>
<dbReference type="SMART" id="SM00184">
    <property type="entry name" value="RING"/>
    <property type="match status" value="1"/>
</dbReference>
<dbReference type="PROSITE" id="PS00518">
    <property type="entry name" value="ZF_RING_1"/>
    <property type="match status" value="1"/>
</dbReference>
<evidence type="ECO:0000256" key="17">
    <source>
        <dbReference type="ARBA" id="ARBA00034523"/>
    </source>
</evidence>
<dbReference type="GO" id="GO:0016558">
    <property type="term" value="P:protein import into peroxisome matrix"/>
    <property type="evidence" value="ECO:0007669"/>
    <property type="project" value="InterPro"/>
</dbReference>
<accession>A0A6A7G7X7</accession>
<dbReference type="InterPro" id="IPR025654">
    <property type="entry name" value="PEX2/10"/>
</dbReference>
<organism evidence="22">
    <name type="scientific">Hirondellea gigas</name>
    <dbReference type="NCBI Taxonomy" id="1518452"/>
    <lineage>
        <taxon>Eukaryota</taxon>
        <taxon>Metazoa</taxon>
        <taxon>Ecdysozoa</taxon>
        <taxon>Arthropoda</taxon>
        <taxon>Crustacea</taxon>
        <taxon>Multicrustacea</taxon>
        <taxon>Malacostraca</taxon>
        <taxon>Eumalacostraca</taxon>
        <taxon>Peracarida</taxon>
        <taxon>Amphipoda</taxon>
        <taxon>Amphilochidea</taxon>
        <taxon>Lysianassida</taxon>
        <taxon>Lysianassidira</taxon>
        <taxon>Lysianassoidea</taxon>
        <taxon>Lysianassidae</taxon>
        <taxon>Hirondellea</taxon>
    </lineage>
</organism>
<dbReference type="Gene3D" id="3.30.40.10">
    <property type="entry name" value="Zinc/RING finger domain, C3HC4 (zinc finger)"/>
    <property type="match status" value="1"/>
</dbReference>
<evidence type="ECO:0000256" key="20">
    <source>
        <dbReference type="SAM" id="MobiDB-lite"/>
    </source>
</evidence>
<dbReference type="SUPFAM" id="SSF57850">
    <property type="entry name" value="RING/U-box"/>
    <property type="match status" value="1"/>
</dbReference>
<evidence type="ECO:0000313" key="22">
    <source>
        <dbReference type="EMBL" id="LAC25805.1"/>
    </source>
</evidence>
<evidence type="ECO:0000256" key="5">
    <source>
        <dbReference type="ARBA" id="ARBA00022679"/>
    </source>
</evidence>